<keyword evidence="1" id="KW-1133">Transmembrane helix</keyword>
<feature type="transmembrane region" description="Helical" evidence="1">
    <location>
        <begin position="63"/>
        <end position="82"/>
    </location>
</feature>
<protein>
    <recommendedName>
        <fullName evidence="4">QueT transporter family protein</fullName>
    </recommendedName>
</protein>
<dbReference type="EMBL" id="JAAZBX010000013">
    <property type="protein sequence ID" value="NLD25638.1"/>
    <property type="molecule type" value="Genomic_DNA"/>
</dbReference>
<comment type="caution">
    <text evidence="2">The sequence shown here is derived from an EMBL/GenBank/DDBJ whole genome shotgun (WGS) entry which is preliminary data.</text>
</comment>
<sequence>MNAILRNKRIYKEFFLNKKLQITFLYILIFAIPFFFKSPQYVIGTIVNFLLIMSFSKFNIRRVFPILFIPSIATFLSGKIFGGATNSLLYLIPFISLSNLIFVYLFQKIKFKYFNVLISSIVKASFLFASAFVLHKTIGLPALFLTTMGISQFYTAISGGSLAYLTLLADKKEI</sequence>
<keyword evidence="1" id="KW-0472">Membrane</keyword>
<feature type="transmembrane region" description="Helical" evidence="1">
    <location>
        <begin position="88"/>
        <end position="106"/>
    </location>
</feature>
<name>A0A847D0B6_9BACT</name>
<feature type="transmembrane region" description="Helical" evidence="1">
    <location>
        <begin position="42"/>
        <end position="58"/>
    </location>
</feature>
<proteinExistence type="predicted"/>
<keyword evidence="1" id="KW-0812">Transmembrane</keyword>
<evidence type="ECO:0000313" key="3">
    <source>
        <dbReference type="Proteomes" id="UP000545876"/>
    </source>
</evidence>
<feature type="transmembrane region" description="Helical" evidence="1">
    <location>
        <begin position="20"/>
        <end position="36"/>
    </location>
</feature>
<evidence type="ECO:0000256" key="1">
    <source>
        <dbReference type="SAM" id="Phobius"/>
    </source>
</evidence>
<organism evidence="2 3">
    <name type="scientific">Candidatus Dojkabacteria bacterium</name>
    <dbReference type="NCBI Taxonomy" id="2099670"/>
    <lineage>
        <taxon>Bacteria</taxon>
        <taxon>Candidatus Dojkabacteria</taxon>
    </lineage>
</organism>
<dbReference type="Proteomes" id="UP000545876">
    <property type="component" value="Unassembled WGS sequence"/>
</dbReference>
<feature type="transmembrane region" description="Helical" evidence="1">
    <location>
        <begin position="140"/>
        <end position="167"/>
    </location>
</feature>
<evidence type="ECO:0000313" key="2">
    <source>
        <dbReference type="EMBL" id="NLD25638.1"/>
    </source>
</evidence>
<accession>A0A847D0B6</accession>
<reference evidence="2 3" key="1">
    <citation type="journal article" date="2020" name="Biotechnol. Biofuels">
        <title>New insights from the biogas microbiome by comprehensive genome-resolved metagenomics of nearly 1600 species originating from multiple anaerobic digesters.</title>
        <authorList>
            <person name="Campanaro S."/>
            <person name="Treu L."/>
            <person name="Rodriguez-R L.M."/>
            <person name="Kovalovszki A."/>
            <person name="Ziels R.M."/>
            <person name="Maus I."/>
            <person name="Zhu X."/>
            <person name="Kougias P.G."/>
            <person name="Basile A."/>
            <person name="Luo G."/>
            <person name="Schluter A."/>
            <person name="Konstantinidis K.T."/>
            <person name="Angelidaki I."/>
        </authorList>
    </citation>
    <scope>NUCLEOTIDE SEQUENCE [LARGE SCALE GENOMIC DNA]</scope>
    <source>
        <strain evidence="2">AS06rmzACSIP_65</strain>
    </source>
</reference>
<dbReference type="AlphaFoldDB" id="A0A847D0B6"/>
<gene>
    <name evidence="2" type="ORF">GX656_03320</name>
</gene>
<feature type="transmembrane region" description="Helical" evidence="1">
    <location>
        <begin position="113"/>
        <end position="134"/>
    </location>
</feature>
<evidence type="ECO:0008006" key="4">
    <source>
        <dbReference type="Google" id="ProtNLM"/>
    </source>
</evidence>